<comment type="function">
    <text evidence="8">Required for the formation of N(7)-methylguanine at position 46 (m7G46) in tRNA. In the complex, it is required to stabilize and induce conformational changes of the catalytic subunit.</text>
</comment>
<evidence type="ECO:0000256" key="2">
    <source>
        <dbReference type="ARBA" id="ARBA00022574"/>
    </source>
</evidence>
<accession>A0ABD2WX25</accession>
<keyword evidence="11" id="KW-1185">Reference proteome</keyword>
<evidence type="ECO:0000256" key="6">
    <source>
        <dbReference type="ARBA" id="ARBA00093337"/>
    </source>
</evidence>
<evidence type="ECO:0000256" key="9">
    <source>
        <dbReference type="PROSITE-ProRule" id="PRU00221"/>
    </source>
</evidence>
<dbReference type="PROSITE" id="PS50082">
    <property type="entry name" value="WD_REPEATS_2"/>
    <property type="match status" value="1"/>
</dbReference>
<comment type="subcellular location">
    <subcellularLocation>
        <location evidence="1 8">Nucleus</location>
    </subcellularLocation>
</comment>
<comment type="subunit">
    <text evidence="7">Forms a heterodimer with the catalytic subunit Mettl1. Interacts with mei-P26 and weakly interacts with bgcn; required for the function or formation of the mei-P26-bgcn-bam-sxl complex. Interacts with nanos; may be involved in mei-P26-dependent derepression of the BMP signaling pathway. Interacts with Myc; the interaction may be mediated by mei-P26 and may be involved in the regulation of ribosome biogenesis.</text>
</comment>
<evidence type="ECO:0000256" key="3">
    <source>
        <dbReference type="ARBA" id="ARBA00022694"/>
    </source>
</evidence>
<dbReference type="Proteomes" id="UP001627154">
    <property type="component" value="Unassembled WGS sequence"/>
</dbReference>
<dbReference type="SUPFAM" id="SSF50978">
    <property type="entry name" value="WD40 repeat-like"/>
    <property type="match status" value="1"/>
</dbReference>
<feature type="repeat" description="WD" evidence="9">
    <location>
        <begin position="175"/>
        <end position="217"/>
    </location>
</feature>
<dbReference type="GO" id="GO:0106004">
    <property type="term" value="P:tRNA (guanine-N7)-methylation"/>
    <property type="evidence" value="ECO:0007669"/>
    <property type="project" value="UniProtKB-UniRule"/>
</dbReference>
<dbReference type="HAMAP" id="MF_03056">
    <property type="entry name" value="TRM82"/>
    <property type="match status" value="1"/>
</dbReference>
<dbReference type="GO" id="GO:0005634">
    <property type="term" value="C:nucleus"/>
    <property type="evidence" value="ECO:0007669"/>
    <property type="project" value="UniProtKB-SubCell"/>
</dbReference>
<dbReference type="InterPro" id="IPR001680">
    <property type="entry name" value="WD40_rpt"/>
</dbReference>
<dbReference type="InterPro" id="IPR028884">
    <property type="entry name" value="Trm82"/>
</dbReference>
<dbReference type="Gene3D" id="2.130.10.10">
    <property type="entry name" value="YVTN repeat-like/Quinoprotein amine dehydrogenase"/>
    <property type="match status" value="1"/>
</dbReference>
<evidence type="ECO:0000256" key="8">
    <source>
        <dbReference type="HAMAP-Rule" id="MF_03056"/>
    </source>
</evidence>
<dbReference type="AlphaFoldDB" id="A0ABD2WX25"/>
<protein>
    <recommendedName>
        <fullName evidence="12">tRNA (guanine-N(7)-)-methyltransferase non-catalytic subunit wuho</fullName>
    </recommendedName>
</protein>
<dbReference type="EMBL" id="JBJJXI010000062">
    <property type="protein sequence ID" value="KAL3397612.1"/>
    <property type="molecule type" value="Genomic_DNA"/>
</dbReference>
<gene>
    <name evidence="10" type="ORF">TKK_008706</name>
</gene>
<dbReference type="InterPro" id="IPR036322">
    <property type="entry name" value="WD40_repeat_dom_sf"/>
</dbReference>
<keyword evidence="4 8" id="KW-0677">Repeat</keyword>
<keyword evidence="5 8" id="KW-0539">Nucleus</keyword>
<dbReference type="PANTHER" id="PTHR16288:SF0">
    <property type="entry name" value="TRNA (GUANINE-N(7)-)-METHYLTRANSFERASE NON-CATALYTIC SUBUNIT WDR4"/>
    <property type="match status" value="1"/>
</dbReference>
<comment type="similarity">
    <text evidence="8">Belongs to the WD repeat TRM82 family.</text>
</comment>
<evidence type="ECO:0000313" key="11">
    <source>
        <dbReference type="Proteomes" id="UP001627154"/>
    </source>
</evidence>
<comment type="pathway">
    <text evidence="8">tRNA modification; N(7)-methylguanine-tRNA biosynthesis.</text>
</comment>
<proteinExistence type="inferred from homology"/>
<evidence type="ECO:0000313" key="10">
    <source>
        <dbReference type="EMBL" id="KAL3397612.1"/>
    </source>
</evidence>
<keyword evidence="2 8" id="KW-0853">WD repeat</keyword>
<name>A0ABD2WX25_9HYME</name>
<keyword evidence="3 8" id="KW-0819">tRNA processing</keyword>
<dbReference type="InterPro" id="IPR015943">
    <property type="entry name" value="WD40/YVTN_repeat-like_dom_sf"/>
</dbReference>
<evidence type="ECO:0000256" key="5">
    <source>
        <dbReference type="ARBA" id="ARBA00023242"/>
    </source>
</evidence>
<dbReference type="SMART" id="SM00320">
    <property type="entry name" value="WD40"/>
    <property type="match status" value="4"/>
</dbReference>
<reference evidence="10 11" key="1">
    <citation type="journal article" date="2024" name="bioRxiv">
        <title>A reference genome for Trichogramma kaykai: A tiny desert-dwelling parasitoid wasp with competing sex-ratio distorters.</title>
        <authorList>
            <person name="Culotta J."/>
            <person name="Lindsey A.R."/>
        </authorList>
    </citation>
    <scope>NUCLEOTIDE SEQUENCE [LARGE SCALE GENOMIC DNA]</scope>
    <source>
        <strain evidence="10 11">KSX58</strain>
    </source>
</reference>
<dbReference type="PANTHER" id="PTHR16288">
    <property type="entry name" value="WD40 REPEAT PROTEIN 4"/>
    <property type="match status" value="1"/>
</dbReference>
<evidence type="ECO:0000256" key="1">
    <source>
        <dbReference type="ARBA" id="ARBA00004123"/>
    </source>
</evidence>
<organism evidence="10 11">
    <name type="scientific">Trichogramma kaykai</name>
    <dbReference type="NCBI Taxonomy" id="54128"/>
    <lineage>
        <taxon>Eukaryota</taxon>
        <taxon>Metazoa</taxon>
        <taxon>Ecdysozoa</taxon>
        <taxon>Arthropoda</taxon>
        <taxon>Hexapoda</taxon>
        <taxon>Insecta</taxon>
        <taxon>Pterygota</taxon>
        <taxon>Neoptera</taxon>
        <taxon>Endopterygota</taxon>
        <taxon>Hymenoptera</taxon>
        <taxon>Apocrita</taxon>
        <taxon>Proctotrupomorpha</taxon>
        <taxon>Chalcidoidea</taxon>
        <taxon>Trichogrammatidae</taxon>
        <taxon>Trichogramma</taxon>
    </lineage>
</organism>
<comment type="function">
    <text evidence="6">Required for the Mettl1-dependent formation of N(7)-methylguanine at position 46 (m7G46) in tRNA. In the Mettl1-wuho methyltransferase complex, it is required to stabilize and induce conformational changes of the catalytic subunit. Required for binding of nanos mRNA and repression of translation by the mei-P26-bgcn-bam-sxl complex. May cooperate with mei-P26 and nanos to derepress the BMP signaling pathway. May cooperate with mei-P26 to suppress expression of a subset of microRNAs. May cooperate with mei-P26 to regulate bam expression levels in germline cells during gametogenesis. Required to promote mitosis to meiosis transition during gametogenesis. May regulate germline cell division in part by regulating ribosome biogenesis.</text>
</comment>
<evidence type="ECO:0008006" key="12">
    <source>
        <dbReference type="Google" id="ProtNLM"/>
    </source>
</evidence>
<comment type="caution">
    <text evidence="10">The sequence shown here is derived from an EMBL/GenBank/DDBJ whole genome shotgun (WGS) entry which is preliminary data.</text>
</comment>
<sequence>MSFAIHDSVIVMCSGNNVSVYNLETKKDEAIILPKLEGEKEIKAHNREDIESFHALTRVSFSSDGQYFFICTNRKQLCLYRKNNFELISNRTMSRAASSVKFLPNNDIVVADKSGDVYLFSTSSPSQNGHLLFGHLSMLLDIAVTNDQKYIISADRDEKIRISMYPNCYNIVSYCLGHKNFVTNVGIIPHHEDIMISSGGDGILMFWDYKKGNKIFTACFHEKLLKNDLLKLSETLKENDLDIDVTVSPVKIMQLLNISDQASLIIMTFYCSNNVLIYKVSNGMNDLKVDFVDTLVVDTEPIECHVYENKLWILLDSTVQIFKLQESHFIYDDQSNEDMNNLNKLWNNVNNINVPTLLPVLYKRKFDNVQEYQEKKKARLIK</sequence>
<evidence type="ECO:0000256" key="4">
    <source>
        <dbReference type="ARBA" id="ARBA00022737"/>
    </source>
</evidence>
<dbReference type="Pfam" id="PF00400">
    <property type="entry name" value="WD40"/>
    <property type="match status" value="1"/>
</dbReference>
<evidence type="ECO:0000256" key="7">
    <source>
        <dbReference type="ARBA" id="ARBA00093542"/>
    </source>
</evidence>